<dbReference type="Proteomes" id="UP000596083">
    <property type="component" value="Chromosome"/>
</dbReference>
<organism evidence="6 7">
    <name type="scientific">Martelella lutilitoris</name>
    <dbReference type="NCBI Taxonomy" id="2583532"/>
    <lineage>
        <taxon>Bacteria</taxon>
        <taxon>Pseudomonadati</taxon>
        <taxon>Pseudomonadota</taxon>
        <taxon>Alphaproteobacteria</taxon>
        <taxon>Hyphomicrobiales</taxon>
        <taxon>Aurantimonadaceae</taxon>
        <taxon>Martelella</taxon>
    </lineage>
</organism>
<evidence type="ECO:0000256" key="4">
    <source>
        <dbReference type="ARBA" id="ARBA00023172"/>
    </source>
</evidence>
<dbReference type="GO" id="GO:0015074">
    <property type="term" value="P:DNA integration"/>
    <property type="evidence" value="ECO:0007669"/>
    <property type="project" value="UniProtKB-KW"/>
</dbReference>
<dbReference type="Gene3D" id="1.10.443.10">
    <property type="entry name" value="Intergrase catalytic core"/>
    <property type="match status" value="1"/>
</dbReference>
<feature type="domain" description="Tyr recombinase" evidence="5">
    <location>
        <begin position="142"/>
        <end position="321"/>
    </location>
</feature>
<reference evidence="6 7" key="1">
    <citation type="submission" date="2020-12" db="EMBL/GenBank/DDBJ databases">
        <authorList>
            <person name="Zheng R.K."/>
            <person name="Sun C.M."/>
        </authorList>
    </citation>
    <scope>NUCLEOTIDE SEQUENCE [LARGE SCALE GENOMIC DNA]</scope>
    <source>
        <strain evidence="6 7">ZRK001</strain>
    </source>
</reference>
<dbReference type="KEGG" id="mlut:JET14_03800"/>
<evidence type="ECO:0000313" key="7">
    <source>
        <dbReference type="Proteomes" id="UP000596083"/>
    </source>
</evidence>
<gene>
    <name evidence="6" type="ORF">JET14_03800</name>
</gene>
<dbReference type="InterPro" id="IPR011010">
    <property type="entry name" value="DNA_brk_join_enz"/>
</dbReference>
<name>A0A7T7KM88_9HYPH</name>
<dbReference type="PANTHER" id="PTHR30349">
    <property type="entry name" value="PHAGE INTEGRASE-RELATED"/>
    <property type="match status" value="1"/>
</dbReference>
<accession>A0A7T7KM88</accession>
<dbReference type="SUPFAM" id="SSF56349">
    <property type="entry name" value="DNA breaking-rejoining enzymes"/>
    <property type="match status" value="1"/>
</dbReference>
<dbReference type="InterPro" id="IPR002104">
    <property type="entry name" value="Integrase_catalytic"/>
</dbReference>
<comment type="similarity">
    <text evidence="1">Belongs to the 'phage' integrase family.</text>
</comment>
<dbReference type="AlphaFoldDB" id="A0A7T7KM88"/>
<keyword evidence="2" id="KW-0229">DNA integration</keyword>
<sequence>MKNPFYVARGTINGKRIERSTGQKTYAAAKRQCERIAAEIIAGDAHSVPEGELTVQQVISLFRQAGRDAGFLDRIEKHFQYTPVAEIRNAEMRAAANAIYPKAAPATIRRRLYTPMKAVLNFAANEELCAPPRLVSPSGGKRKIQFFTPEEADAVLVALAAEQNQFLVTLVTGLFGQSMRMGEAITLDSRDVSLSHRYAILRNTKNGEERIISLTSRTVAAWSRLPTIGVPGSLFRCADGHSFDHGNNRGGQISKPFSRAVETAGLDPARYTPHICRHSWATWFYDQTKDVLRLKTEGGWKSTEYERYVKMVAPGIGRVAGKRGWSFTALDPGGT</sequence>
<dbReference type="GO" id="GO:0003677">
    <property type="term" value="F:DNA binding"/>
    <property type="evidence" value="ECO:0007669"/>
    <property type="project" value="UniProtKB-KW"/>
</dbReference>
<evidence type="ECO:0000256" key="1">
    <source>
        <dbReference type="ARBA" id="ARBA00008857"/>
    </source>
</evidence>
<dbReference type="PANTHER" id="PTHR30349:SF41">
    <property type="entry name" value="INTEGRASE_RECOMBINASE PROTEIN MJ0367-RELATED"/>
    <property type="match status" value="1"/>
</dbReference>
<dbReference type="InterPro" id="IPR013762">
    <property type="entry name" value="Integrase-like_cat_sf"/>
</dbReference>
<evidence type="ECO:0000256" key="2">
    <source>
        <dbReference type="ARBA" id="ARBA00022908"/>
    </source>
</evidence>
<protein>
    <submittedName>
        <fullName evidence="6">Tyrosine-type recombinase/integrase</fullName>
    </submittedName>
</protein>
<evidence type="ECO:0000256" key="3">
    <source>
        <dbReference type="ARBA" id="ARBA00023125"/>
    </source>
</evidence>
<dbReference type="InterPro" id="IPR050090">
    <property type="entry name" value="Tyrosine_recombinase_XerCD"/>
</dbReference>
<keyword evidence="4" id="KW-0233">DNA recombination</keyword>
<dbReference type="GO" id="GO:0006310">
    <property type="term" value="P:DNA recombination"/>
    <property type="evidence" value="ECO:0007669"/>
    <property type="project" value="UniProtKB-KW"/>
</dbReference>
<evidence type="ECO:0000259" key="5">
    <source>
        <dbReference type="PROSITE" id="PS51898"/>
    </source>
</evidence>
<dbReference type="PROSITE" id="PS51898">
    <property type="entry name" value="TYR_RECOMBINASE"/>
    <property type="match status" value="1"/>
</dbReference>
<proteinExistence type="inferred from homology"/>
<dbReference type="RefSeq" id="WP_200336869.1">
    <property type="nucleotide sequence ID" value="NZ_CP066786.1"/>
</dbReference>
<evidence type="ECO:0000313" key="6">
    <source>
        <dbReference type="EMBL" id="QQM31308.1"/>
    </source>
</evidence>
<keyword evidence="3" id="KW-0238">DNA-binding</keyword>
<dbReference type="EMBL" id="CP066786">
    <property type="protein sequence ID" value="QQM31308.1"/>
    <property type="molecule type" value="Genomic_DNA"/>
</dbReference>
<dbReference type="Pfam" id="PF00589">
    <property type="entry name" value="Phage_integrase"/>
    <property type="match status" value="1"/>
</dbReference>